<feature type="coiled-coil region" evidence="1">
    <location>
        <begin position="181"/>
        <end position="208"/>
    </location>
</feature>
<proteinExistence type="predicted"/>
<evidence type="ECO:0000313" key="3">
    <source>
        <dbReference type="Proteomes" id="UP001295740"/>
    </source>
</evidence>
<evidence type="ECO:0000256" key="1">
    <source>
        <dbReference type="SAM" id="Coils"/>
    </source>
</evidence>
<accession>A0AAI8YI91</accession>
<evidence type="ECO:0000313" key="2">
    <source>
        <dbReference type="EMBL" id="CAJ2505744.1"/>
    </source>
</evidence>
<keyword evidence="1" id="KW-0175">Coiled coil</keyword>
<dbReference type="AlphaFoldDB" id="A0AAI8YI91"/>
<organism evidence="2 3">
    <name type="scientific">Anthostomella pinea</name>
    <dbReference type="NCBI Taxonomy" id="933095"/>
    <lineage>
        <taxon>Eukaryota</taxon>
        <taxon>Fungi</taxon>
        <taxon>Dikarya</taxon>
        <taxon>Ascomycota</taxon>
        <taxon>Pezizomycotina</taxon>
        <taxon>Sordariomycetes</taxon>
        <taxon>Xylariomycetidae</taxon>
        <taxon>Xylariales</taxon>
        <taxon>Xylariaceae</taxon>
        <taxon>Anthostomella</taxon>
    </lineage>
</organism>
<dbReference type="EMBL" id="CAUWAG010000007">
    <property type="protein sequence ID" value="CAJ2505744.1"/>
    <property type="molecule type" value="Genomic_DNA"/>
</dbReference>
<feature type="non-terminal residue" evidence="2">
    <location>
        <position position="222"/>
    </location>
</feature>
<keyword evidence="3" id="KW-1185">Reference proteome</keyword>
<gene>
    <name evidence="2" type="ORF">KHLLAP_LOCUS6212</name>
</gene>
<comment type="caution">
    <text evidence="2">The sequence shown here is derived from an EMBL/GenBank/DDBJ whole genome shotgun (WGS) entry which is preliminary data.</text>
</comment>
<name>A0AAI8YI91_9PEZI</name>
<reference evidence="2" key="1">
    <citation type="submission" date="2023-10" db="EMBL/GenBank/DDBJ databases">
        <authorList>
            <person name="Hackl T."/>
        </authorList>
    </citation>
    <scope>NUCLEOTIDE SEQUENCE</scope>
</reference>
<protein>
    <submittedName>
        <fullName evidence="2">Uu.00g131380.m01.CDS01</fullName>
    </submittedName>
</protein>
<dbReference type="Proteomes" id="UP001295740">
    <property type="component" value="Unassembled WGS sequence"/>
</dbReference>
<sequence>MCLNIVTHTLVCDVRPVMPHPLTPSTIVIDPFTAPQGTCCDFTSAPSDPSRCPVHGCCEVAVRSFPCDCGSIVEYHRYERAAPSSETTTQSAPGPRQEVWREIQSLDEVLTGSAKDYPLASEEVRIARRGMRFRGADLGPKARELTSAVSNRDLQEQKLKNGCPLGPEFKEACERVNCLEMEALQHRFKAACERVDRLEVEARQLRADYFAWKCAKEGLENQ</sequence>